<evidence type="ECO:0000313" key="1">
    <source>
        <dbReference type="EMBL" id="KAK9240746.1"/>
    </source>
</evidence>
<organism evidence="1 2">
    <name type="scientific">Lipomyces kononenkoae</name>
    <name type="common">Yeast</name>
    <dbReference type="NCBI Taxonomy" id="34357"/>
    <lineage>
        <taxon>Eukaryota</taxon>
        <taxon>Fungi</taxon>
        <taxon>Dikarya</taxon>
        <taxon>Ascomycota</taxon>
        <taxon>Saccharomycotina</taxon>
        <taxon>Lipomycetes</taxon>
        <taxon>Lipomycetales</taxon>
        <taxon>Lipomycetaceae</taxon>
        <taxon>Lipomyces</taxon>
    </lineage>
</organism>
<reference evidence="2" key="1">
    <citation type="journal article" date="2024" name="Front. Bioeng. Biotechnol.">
        <title>Genome-scale model development and genomic sequencing of the oleaginous clade Lipomyces.</title>
        <authorList>
            <person name="Czajka J.J."/>
            <person name="Han Y."/>
            <person name="Kim J."/>
            <person name="Mondo S.J."/>
            <person name="Hofstad B.A."/>
            <person name="Robles A."/>
            <person name="Haridas S."/>
            <person name="Riley R."/>
            <person name="LaButti K."/>
            <person name="Pangilinan J."/>
            <person name="Andreopoulos W."/>
            <person name="Lipzen A."/>
            <person name="Yan J."/>
            <person name="Wang M."/>
            <person name="Ng V."/>
            <person name="Grigoriev I.V."/>
            <person name="Spatafora J.W."/>
            <person name="Magnuson J.K."/>
            <person name="Baker S.E."/>
            <person name="Pomraning K.R."/>
        </authorList>
    </citation>
    <scope>NUCLEOTIDE SEQUENCE [LARGE SCALE GENOMIC DNA]</scope>
    <source>
        <strain evidence="2">CBS 7786</strain>
    </source>
</reference>
<sequence>MKLLIATQPFTGHINPMQPIAKELVERGHEVVWLTGEEFRTKVELTGARFMATDKSEVFDSVPLKPDDGTSGLKAATSILRRLFVDRIVAQVEDYRRVLDAFPADVVLVDLCAMGAQTLHDLGGPRYATLGINPLVTLDPEVPSWGTGWPPATSTIDKMINRFFHFTARRLIYSKLTQSVNKERATLGLGPLPQGKGFYEIARSEFLHIMPTTLAFEFPRKNFGTQLHFVGPLLPVLVDDATAELPPWWQELSDGSRAVVHVTQGTYATNSANLIRPTISALRNENDILVVVTSPDADSAFSDASQLPENVRIAKFIPHARLLPYVKVMVTNAGYNGVLAALNFGVPLVCAGRTEDKADVSSRVAWSGAGIDLKTDSPSEDKIRSAVRRILVEPSFTGNARRIQEDFRRHNSAVEACDLLERLADKK</sequence>
<accession>A0ACC3TAN3</accession>
<protein>
    <submittedName>
        <fullName evidence="1">Uncharacterized protein</fullName>
    </submittedName>
</protein>
<dbReference type="EMBL" id="MU971338">
    <property type="protein sequence ID" value="KAK9240746.1"/>
    <property type="molecule type" value="Genomic_DNA"/>
</dbReference>
<name>A0ACC3TAN3_LIPKO</name>
<gene>
    <name evidence="1" type="ORF">V1525DRAFT_423663</name>
</gene>
<comment type="caution">
    <text evidence="1">The sequence shown here is derived from an EMBL/GenBank/DDBJ whole genome shotgun (WGS) entry which is preliminary data.</text>
</comment>
<proteinExistence type="predicted"/>
<dbReference type="Proteomes" id="UP001433508">
    <property type="component" value="Unassembled WGS sequence"/>
</dbReference>
<evidence type="ECO:0000313" key="2">
    <source>
        <dbReference type="Proteomes" id="UP001433508"/>
    </source>
</evidence>
<keyword evidence="2" id="KW-1185">Reference proteome</keyword>